<evidence type="ECO:0000313" key="1">
    <source>
        <dbReference type="EMBL" id="KAH7909425.1"/>
    </source>
</evidence>
<dbReference type="EMBL" id="MU267761">
    <property type="protein sequence ID" value="KAH7909425.1"/>
    <property type="molecule type" value="Genomic_DNA"/>
</dbReference>
<dbReference type="Proteomes" id="UP000790377">
    <property type="component" value="Unassembled WGS sequence"/>
</dbReference>
<keyword evidence="2" id="KW-1185">Reference proteome</keyword>
<comment type="caution">
    <text evidence="1">The sequence shown here is derived from an EMBL/GenBank/DDBJ whole genome shotgun (WGS) entry which is preliminary data.</text>
</comment>
<accession>A0ACB8A810</accession>
<reference evidence="1" key="1">
    <citation type="journal article" date="2021" name="New Phytol.">
        <title>Evolutionary innovations through gain and loss of genes in the ectomycorrhizal Boletales.</title>
        <authorList>
            <person name="Wu G."/>
            <person name="Miyauchi S."/>
            <person name="Morin E."/>
            <person name="Kuo A."/>
            <person name="Drula E."/>
            <person name="Varga T."/>
            <person name="Kohler A."/>
            <person name="Feng B."/>
            <person name="Cao Y."/>
            <person name="Lipzen A."/>
            <person name="Daum C."/>
            <person name="Hundley H."/>
            <person name="Pangilinan J."/>
            <person name="Johnson J."/>
            <person name="Barry K."/>
            <person name="LaButti K."/>
            <person name="Ng V."/>
            <person name="Ahrendt S."/>
            <person name="Min B."/>
            <person name="Choi I.G."/>
            <person name="Park H."/>
            <person name="Plett J.M."/>
            <person name="Magnuson J."/>
            <person name="Spatafora J.W."/>
            <person name="Nagy L.G."/>
            <person name="Henrissat B."/>
            <person name="Grigoriev I.V."/>
            <person name="Yang Z.L."/>
            <person name="Xu J."/>
            <person name="Martin F.M."/>
        </authorList>
    </citation>
    <scope>NUCLEOTIDE SEQUENCE</scope>
    <source>
        <strain evidence="1">ATCC 28755</strain>
    </source>
</reference>
<organism evidence="1 2">
    <name type="scientific">Hygrophoropsis aurantiaca</name>
    <dbReference type="NCBI Taxonomy" id="72124"/>
    <lineage>
        <taxon>Eukaryota</taxon>
        <taxon>Fungi</taxon>
        <taxon>Dikarya</taxon>
        <taxon>Basidiomycota</taxon>
        <taxon>Agaricomycotina</taxon>
        <taxon>Agaricomycetes</taxon>
        <taxon>Agaricomycetidae</taxon>
        <taxon>Boletales</taxon>
        <taxon>Coniophorineae</taxon>
        <taxon>Hygrophoropsidaceae</taxon>
        <taxon>Hygrophoropsis</taxon>
    </lineage>
</organism>
<evidence type="ECO:0000313" key="2">
    <source>
        <dbReference type="Proteomes" id="UP000790377"/>
    </source>
</evidence>
<gene>
    <name evidence="1" type="ORF">BJ138DRAFT_1155356</name>
</gene>
<name>A0ACB8A810_9AGAM</name>
<protein>
    <submittedName>
        <fullName evidence="1">Cyanovirin-N</fullName>
    </submittedName>
</protein>
<sequence length="123" mass="12741">MRFIITQALISSITLLAIAPSVLAGGFASSCSNYGVSGGELYGTCRRDDGSTGSTEINLNGCLVNSNGQVGCRKGGDYAATCSDCSFSGTTYTCECTNDDHKPVRSSVNLNDCITNDNGNLTC</sequence>
<proteinExistence type="predicted"/>